<evidence type="ECO:0000256" key="3">
    <source>
        <dbReference type="ARBA" id="ARBA00022475"/>
    </source>
</evidence>
<comment type="similarity">
    <text evidence="2">Belongs to the UPF0718 family.</text>
</comment>
<evidence type="ECO:0000256" key="7">
    <source>
        <dbReference type="SAM" id="Phobius"/>
    </source>
</evidence>
<feature type="transmembrane region" description="Helical" evidence="7">
    <location>
        <begin position="21"/>
        <end position="39"/>
    </location>
</feature>
<evidence type="ECO:0000256" key="2">
    <source>
        <dbReference type="ARBA" id="ARBA00006386"/>
    </source>
</evidence>
<accession>A0ABQ3ISX0</accession>
<comment type="caution">
    <text evidence="8">The sequence shown here is derived from an EMBL/GenBank/DDBJ whole genome shotgun (WGS) entry which is preliminary data.</text>
</comment>
<evidence type="ECO:0000313" key="8">
    <source>
        <dbReference type="EMBL" id="GHE93131.1"/>
    </source>
</evidence>
<feature type="transmembrane region" description="Helical" evidence="7">
    <location>
        <begin position="219"/>
        <end position="239"/>
    </location>
</feature>
<evidence type="ECO:0000313" key="9">
    <source>
        <dbReference type="Proteomes" id="UP000605897"/>
    </source>
</evidence>
<keyword evidence="9" id="KW-1185">Reference proteome</keyword>
<evidence type="ECO:0000256" key="1">
    <source>
        <dbReference type="ARBA" id="ARBA00004651"/>
    </source>
</evidence>
<keyword evidence="3" id="KW-1003">Cell membrane</keyword>
<dbReference type="EMBL" id="BNAU01000002">
    <property type="protein sequence ID" value="GHE93131.1"/>
    <property type="molecule type" value="Genomic_DNA"/>
</dbReference>
<dbReference type="RefSeq" id="WP_191244863.1">
    <property type="nucleotide sequence ID" value="NZ_BNAU01000002.1"/>
</dbReference>
<gene>
    <name evidence="8" type="ORF">GCM10017786_27350</name>
</gene>
<dbReference type="PANTHER" id="PTHR34184">
    <property type="entry name" value="UPF0718 PROTEIN YCGR"/>
    <property type="match status" value="1"/>
</dbReference>
<sequence>MSEVLDRTEPEGKRRRGRVTSIEVLCALLVVAVLGQGWLRDVLDVPALRTGSTVFVAVCVQALPFLVLGVLISGAIAGFVPARVLRRVIPRNQAGAVGVAGLAGVALPGCECASVPVARRLIGQGVAPAAALTFLLAAPAVNPVVLVATAVAFPGQPEMVLARFLGSFATAVVMGLLWARWGKLDWIVQRALERLPEGGGKWRTFAETARADLVESAGFLVLGALIAAAMNVLVPAAWFEVLSNQIVLGVLVMAVLAVVLALCSEADAFVAASLTALPLLPRLVFLVVGPAIDVKLFALQAGTFGRSFAVRFAPVTFVVATACAVIVGVLVLGGAR</sequence>
<comment type="subcellular location">
    <subcellularLocation>
        <location evidence="1">Cell membrane</location>
        <topology evidence="1">Multi-pass membrane protein</topology>
    </subcellularLocation>
</comment>
<feature type="transmembrane region" description="Helical" evidence="7">
    <location>
        <begin position="270"/>
        <end position="292"/>
    </location>
</feature>
<dbReference type="InterPro" id="IPR052923">
    <property type="entry name" value="UPF0718"/>
</dbReference>
<protein>
    <submittedName>
        <fullName evidence="8">Permease</fullName>
    </submittedName>
</protein>
<dbReference type="InterPro" id="IPR005524">
    <property type="entry name" value="DUF318"/>
</dbReference>
<feature type="transmembrane region" description="Helical" evidence="7">
    <location>
        <begin position="129"/>
        <end position="153"/>
    </location>
</feature>
<reference evidence="9" key="1">
    <citation type="journal article" date="2019" name="Int. J. Syst. Evol. Microbiol.">
        <title>The Global Catalogue of Microorganisms (GCM) 10K type strain sequencing project: providing services to taxonomists for standard genome sequencing and annotation.</title>
        <authorList>
            <consortium name="The Broad Institute Genomics Platform"/>
            <consortium name="The Broad Institute Genome Sequencing Center for Infectious Disease"/>
            <person name="Wu L."/>
            <person name="Ma J."/>
        </authorList>
    </citation>
    <scope>NUCLEOTIDE SEQUENCE [LARGE SCALE GENOMIC DNA]</scope>
    <source>
        <strain evidence="9">CGMCC 4.7677</strain>
    </source>
</reference>
<keyword evidence="4 7" id="KW-0812">Transmembrane</keyword>
<dbReference type="PANTHER" id="PTHR34184:SF4">
    <property type="entry name" value="UPF0718 PROTEIN YCGR"/>
    <property type="match status" value="1"/>
</dbReference>
<evidence type="ECO:0000256" key="5">
    <source>
        <dbReference type="ARBA" id="ARBA00022989"/>
    </source>
</evidence>
<feature type="transmembrane region" description="Helical" evidence="7">
    <location>
        <begin position="159"/>
        <end position="179"/>
    </location>
</feature>
<dbReference type="Pfam" id="PF03773">
    <property type="entry name" value="ArsP_1"/>
    <property type="match status" value="1"/>
</dbReference>
<dbReference type="Proteomes" id="UP000605897">
    <property type="component" value="Unassembled WGS sequence"/>
</dbReference>
<evidence type="ECO:0000256" key="4">
    <source>
        <dbReference type="ARBA" id="ARBA00022692"/>
    </source>
</evidence>
<feature type="transmembrane region" description="Helical" evidence="7">
    <location>
        <begin position="245"/>
        <end position="263"/>
    </location>
</feature>
<keyword evidence="5 7" id="KW-1133">Transmembrane helix</keyword>
<organism evidence="8 9">
    <name type="scientific">Amycolatopsis deserti</name>
    <dbReference type="NCBI Taxonomy" id="185696"/>
    <lineage>
        <taxon>Bacteria</taxon>
        <taxon>Bacillati</taxon>
        <taxon>Actinomycetota</taxon>
        <taxon>Actinomycetes</taxon>
        <taxon>Pseudonocardiales</taxon>
        <taxon>Pseudonocardiaceae</taxon>
        <taxon>Amycolatopsis</taxon>
    </lineage>
</organism>
<name>A0ABQ3ISX0_9PSEU</name>
<keyword evidence="6 7" id="KW-0472">Membrane</keyword>
<evidence type="ECO:0000256" key="6">
    <source>
        <dbReference type="ARBA" id="ARBA00023136"/>
    </source>
</evidence>
<proteinExistence type="inferred from homology"/>
<feature type="transmembrane region" description="Helical" evidence="7">
    <location>
        <begin position="54"/>
        <end position="80"/>
    </location>
</feature>
<feature type="transmembrane region" description="Helical" evidence="7">
    <location>
        <begin position="312"/>
        <end position="335"/>
    </location>
</feature>